<dbReference type="EMBL" id="AP022567">
    <property type="protein sequence ID" value="BBX34853.1"/>
    <property type="molecule type" value="Genomic_DNA"/>
</dbReference>
<evidence type="ECO:0000313" key="1">
    <source>
        <dbReference type="EMBL" id="BBX34853.1"/>
    </source>
</evidence>
<accession>A0ABM7HW69</accession>
<sequence length="414" mass="45274">MAVSVQPEGLLVAGDPSEIEAYVERVRGVAGRAIGVMGVDKTTLGNATGLAAGAASFLGQSAKFVQLHPESLKAIQKDQLIKGTGGFYRMMTRGADKKFVSQLQWKPVNLTPVRMMSLQMVAVQMALKSAIAEVEESVQRVEGKVEEVLRLAHANRSGDVLGDRVTIDRMAAYLDRHGSFSDADWDSIAGIGPALNRTVEQLRHHADRTLQSFDPTKPIQDRADFIVKAVDNNQLGETLSLLVVSQESLFKWQRLRLARVEATQPEHVQQVLDDARDLLARQLVEDDALFQRAKGILDAVAKTEAIDGFRFWSVQGLQRSLPMLRADLDRFGKARRAHMQEWQEFKAPTARDAANAAVERVSDTATVALGVASDTATMALGAASEGIDKLGGLLGRARGKSKVWRREKPNADDD</sequence>
<evidence type="ECO:0000313" key="2">
    <source>
        <dbReference type="Proteomes" id="UP000465622"/>
    </source>
</evidence>
<protein>
    <submittedName>
        <fullName evidence="1">Uncharacterized protein</fullName>
    </submittedName>
</protein>
<name>A0ABM7HW69_MYCME</name>
<keyword evidence="2" id="KW-1185">Reference proteome</keyword>
<organism evidence="1 2">
    <name type="scientific">Mycolicibacterium mageritense</name>
    <name type="common">Mycobacterium mageritense</name>
    <dbReference type="NCBI Taxonomy" id="53462"/>
    <lineage>
        <taxon>Bacteria</taxon>
        <taxon>Bacillati</taxon>
        <taxon>Actinomycetota</taxon>
        <taxon>Actinomycetes</taxon>
        <taxon>Mycobacteriales</taxon>
        <taxon>Mycobacteriaceae</taxon>
        <taxon>Mycolicibacterium</taxon>
    </lineage>
</organism>
<reference evidence="1 2" key="1">
    <citation type="journal article" date="2019" name="Emerg. Microbes Infect.">
        <title>Comprehensive subspecies identification of 175 nontuberculous mycobacteria species based on 7547 genomic profiles.</title>
        <authorList>
            <person name="Matsumoto Y."/>
            <person name="Kinjo T."/>
            <person name="Motooka D."/>
            <person name="Nabeya D."/>
            <person name="Jung N."/>
            <person name="Uechi K."/>
            <person name="Horii T."/>
            <person name="Iida T."/>
            <person name="Fujita J."/>
            <person name="Nakamura S."/>
        </authorList>
    </citation>
    <scope>NUCLEOTIDE SEQUENCE [LARGE SCALE GENOMIC DNA]</scope>
    <source>
        <strain evidence="1 2">JCM 12375</strain>
    </source>
</reference>
<gene>
    <name evidence="1" type="ORF">MMAGJ_41350</name>
</gene>
<proteinExistence type="predicted"/>
<dbReference type="Proteomes" id="UP000465622">
    <property type="component" value="Chromosome"/>
</dbReference>